<keyword evidence="8" id="KW-1185">Reference proteome</keyword>
<dbReference type="PIRSF" id="PIRSF005859">
    <property type="entry name" value="PBR"/>
    <property type="match status" value="1"/>
</dbReference>
<keyword evidence="7" id="KW-0675">Receptor</keyword>
<comment type="subcellular location">
    <subcellularLocation>
        <location evidence="1">Membrane</location>
        <topology evidence="1">Multi-pass membrane protein</topology>
    </subcellularLocation>
</comment>
<dbReference type="InterPro" id="IPR004307">
    <property type="entry name" value="TspO_MBR"/>
</dbReference>
<dbReference type="EMBL" id="KZ825101">
    <property type="protein sequence ID" value="PYI24737.1"/>
    <property type="molecule type" value="Genomic_DNA"/>
</dbReference>
<dbReference type="InterPro" id="IPR038330">
    <property type="entry name" value="TspO/MBR-related_sf"/>
</dbReference>
<dbReference type="Proteomes" id="UP000249829">
    <property type="component" value="Unassembled WGS sequence"/>
</dbReference>
<feature type="transmembrane region" description="Helical" evidence="6">
    <location>
        <begin position="51"/>
        <end position="74"/>
    </location>
</feature>
<evidence type="ECO:0000313" key="7">
    <source>
        <dbReference type="EMBL" id="PYI24737.1"/>
    </source>
</evidence>
<dbReference type="PANTHER" id="PTHR10057:SF0">
    <property type="entry name" value="TRANSLOCATOR PROTEIN"/>
    <property type="match status" value="1"/>
</dbReference>
<evidence type="ECO:0000256" key="2">
    <source>
        <dbReference type="ARBA" id="ARBA00007524"/>
    </source>
</evidence>
<dbReference type="PANTHER" id="PTHR10057">
    <property type="entry name" value="PERIPHERAL-TYPE BENZODIAZEPINE RECEPTOR"/>
    <property type="match status" value="1"/>
</dbReference>
<evidence type="ECO:0000256" key="5">
    <source>
        <dbReference type="ARBA" id="ARBA00023136"/>
    </source>
</evidence>
<evidence type="ECO:0000256" key="3">
    <source>
        <dbReference type="ARBA" id="ARBA00022692"/>
    </source>
</evidence>
<dbReference type="Gene3D" id="1.20.1260.100">
    <property type="entry name" value="TspO/MBR protein"/>
    <property type="match status" value="1"/>
</dbReference>
<keyword evidence="3 6" id="KW-0812">Transmembrane</keyword>
<accession>A0A2V5ILJ2</accession>
<dbReference type="STRING" id="1450538.A0A2V5ILJ2"/>
<dbReference type="FunFam" id="1.20.1260.100:FF:000001">
    <property type="entry name" value="translocator protein 2"/>
    <property type="match status" value="1"/>
</dbReference>
<organism evidence="7 8">
    <name type="scientific">Aspergillus violaceofuscus (strain CBS 115571)</name>
    <dbReference type="NCBI Taxonomy" id="1450538"/>
    <lineage>
        <taxon>Eukaryota</taxon>
        <taxon>Fungi</taxon>
        <taxon>Dikarya</taxon>
        <taxon>Ascomycota</taxon>
        <taxon>Pezizomycotina</taxon>
        <taxon>Eurotiomycetes</taxon>
        <taxon>Eurotiomycetidae</taxon>
        <taxon>Eurotiales</taxon>
        <taxon>Aspergillaceae</taxon>
        <taxon>Aspergillus</taxon>
    </lineage>
</organism>
<dbReference type="AlphaFoldDB" id="A0A2V5ILJ2"/>
<feature type="transmembrane region" description="Helical" evidence="6">
    <location>
        <begin position="12"/>
        <end position="31"/>
    </location>
</feature>
<evidence type="ECO:0000256" key="1">
    <source>
        <dbReference type="ARBA" id="ARBA00004141"/>
    </source>
</evidence>
<feature type="transmembrane region" description="Helical" evidence="6">
    <location>
        <begin position="124"/>
        <end position="144"/>
    </location>
</feature>
<evidence type="ECO:0000256" key="4">
    <source>
        <dbReference type="ARBA" id="ARBA00022989"/>
    </source>
</evidence>
<protein>
    <submittedName>
        <fullName evidence="7">Benzodiazepine receptor family protein</fullName>
    </submittedName>
</protein>
<gene>
    <name evidence="7" type="ORF">BO99DRAFT_398214</name>
</gene>
<proteinExistence type="inferred from homology"/>
<name>A0A2V5ILJ2_ASPV1</name>
<dbReference type="GO" id="GO:0005741">
    <property type="term" value="C:mitochondrial outer membrane"/>
    <property type="evidence" value="ECO:0007669"/>
    <property type="project" value="TreeGrafter"/>
</dbReference>
<feature type="transmembrane region" description="Helical" evidence="6">
    <location>
        <begin position="150"/>
        <end position="169"/>
    </location>
</feature>
<dbReference type="OMA" id="WSWLFFG"/>
<evidence type="ECO:0000256" key="6">
    <source>
        <dbReference type="SAM" id="Phobius"/>
    </source>
</evidence>
<evidence type="ECO:0000313" key="8">
    <source>
        <dbReference type="Proteomes" id="UP000249829"/>
    </source>
</evidence>
<sequence length="194" mass="21514">MPWSTVLPQAVFTSPILSVAAPIAAGTFIGFQTNKQSRTKSIYRNLHKPPLYPPAWLFGPVWTILYGLMGFAAHHATVTGTTVSPLASSSLQQWTVHSQHLYASQLLLNYLWMPLFFGLRKPAWALADMLLLAGNVAALMHAWYRHDRPAFWMLVPYAAWLGFATYLNAGVGVLNRWTIGDGEGEGEGEAKKEE</sequence>
<dbReference type="Pfam" id="PF03073">
    <property type="entry name" value="TspO_MBR"/>
    <property type="match status" value="1"/>
</dbReference>
<dbReference type="GO" id="GO:0033013">
    <property type="term" value="P:tetrapyrrole metabolic process"/>
    <property type="evidence" value="ECO:0007669"/>
    <property type="project" value="UniProtKB-ARBA"/>
</dbReference>
<reference evidence="7 8" key="1">
    <citation type="submission" date="2018-02" db="EMBL/GenBank/DDBJ databases">
        <title>The genomes of Aspergillus section Nigri reveals drivers in fungal speciation.</title>
        <authorList>
            <consortium name="DOE Joint Genome Institute"/>
            <person name="Vesth T.C."/>
            <person name="Nybo J."/>
            <person name="Theobald S."/>
            <person name="Brandl J."/>
            <person name="Frisvad J.C."/>
            <person name="Nielsen K.F."/>
            <person name="Lyhne E.K."/>
            <person name="Kogle M.E."/>
            <person name="Kuo A."/>
            <person name="Riley R."/>
            <person name="Clum A."/>
            <person name="Nolan M."/>
            <person name="Lipzen A."/>
            <person name="Salamov A."/>
            <person name="Henrissat B."/>
            <person name="Wiebenga A."/>
            <person name="De vries R.P."/>
            <person name="Grigoriev I.V."/>
            <person name="Mortensen U.H."/>
            <person name="Andersen M.R."/>
            <person name="Baker S.E."/>
        </authorList>
    </citation>
    <scope>NUCLEOTIDE SEQUENCE [LARGE SCALE GENOMIC DNA]</scope>
    <source>
        <strain evidence="7 8">CBS 115571</strain>
    </source>
</reference>
<keyword evidence="4 6" id="KW-1133">Transmembrane helix</keyword>
<dbReference type="CDD" id="cd15904">
    <property type="entry name" value="TSPO_MBR"/>
    <property type="match status" value="1"/>
</dbReference>
<keyword evidence="5 6" id="KW-0472">Membrane</keyword>
<comment type="similarity">
    <text evidence="2">Belongs to the TspO/BZRP family.</text>
</comment>